<feature type="region of interest" description="Disordered" evidence="1">
    <location>
        <begin position="1"/>
        <end position="20"/>
    </location>
</feature>
<dbReference type="Pfam" id="PF13191">
    <property type="entry name" value="AAA_16"/>
    <property type="match status" value="1"/>
</dbReference>
<dbReference type="AlphaFoldDB" id="A0A9N8F0V5"/>
<dbReference type="PANTHER" id="PTHR43642">
    <property type="entry name" value="HYBRID SIGNAL TRANSDUCTION HISTIDINE KINASE G"/>
    <property type="match status" value="1"/>
</dbReference>
<keyword evidence="4" id="KW-1185">Reference proteome</keyword>
<dbReference type="Proteomes" id="UP001153069">
    <property type="component" value="Unassembled WGS sequence"/>
</dbReference>
<feature type="region of interest" description="Disordered" evidence="1">
    <location>
        <begin position="243"/>
        <end position="264"/>
    </location>
</feature>
<evidence type="ECO:0000313" key="3">
    <source>
        <dbReference type="EMBL" id="CAB9530478.1"/>
    </source>
</evidence>
<dbReference type="OrthoDB" id="60033at2759"/>
<evidence type="ECO:0000259" key="2">
    <source>
        <dbReference type="Pfam" id="PF13191"/>
    </source>
</evidence>
<dbReference type="SUPFAM" id="SSF52540">
    <property type="entry name" value="P-loop containing nucleoside triphosphate hydrolases"/>
    <property type="match status" value="1"/>
</dbReference>
<comment type="caution">
    <text evidence="3">The sequence shown here is derived from an EMBL/GenBank/DDBJ whole genome shotgun (WGS) entry which is preliminary data.</text>
</comment>
<proteinExistence type="predicted"/>
<organism evidence="3 4">
    <name type="scientific">Seminavis robusta</name>
    <dbReference type="NCBI Taxonomy" id="568900"/>
    <lineage>
        <taxon>Eukaryota</taxon>
        <taxon>Sar</taxon>
        <taxon>Stramenopiles</taxon>
        <taxon>Ochrophyta</taxon>
        <taxon>Bacillariophyta</taxon>
        <taxon>Bacillariophyceae</taxon>
        <taxon>Bacillariophycidae</taxon>
        <taxon>Naviculales</taxon>
        <taxon>Naviculaceae</taxon>
        <taxon>Seminavis</taxon>
    </lineage>
</organism>
<feature type="compositionally biased region" description="Acidic residues" evidence="1">
    <location>
        <begin position="247"/>
        <end position="263"/>
    </location>
</feature>
<protein>
    <submittedName>
        <fullName evidence="3">Transcriptional regulator</fullName>
    </submittedName>
</protein>
<evidence type="ECO:0000256" key="1">
    <source>
        <dbReference type="SAM" id="MobiDB-lite"/>
    </source>
</evidence>
<feature type="domain" description="Orc1-like AAA ATPase" evidence="2">
    <location>
        <begin position="75"/>
        <end position="323"/>
    </location>
</feature>
<sequence>MMTLSSSHQTMKQTDANSSCSLDSSISSWMSRRRHSLSVSTRSFKPRSSKTRQSCENLSQMSLNKLRTWSLGMHGREEPVAALQELFDRTHSKGVRELCLVEGYSGLGKSRLVREALEHRVDKAGGLFVSGKFEQKHQEDLQTPYAAITMACQQLCTLIHQWLIVGEHQRQRQAKKAMKSRLREKLANDVHVLKTIIPNIELIVNSIGDDDDDDISSSDRDLGSHYSSSRSLGKDFDWETLGKEPLEDTTDTATMDESEDEPIQDGKMADQLKRLQFAFGSFISVVAERGPIVMVIDDMQWADQASISLLHAFLTQSAIGKENIPLLIVGVYRSNEVSSSPQHPLSKLLGVLENKTDNESPKELPETAVANQTNPHQGIPMTRIALDNLSVKHVNQMVCDLLSLDEPQTVAPLAEVVHRNTQGNPFWVVQLMTGLQSQGLLDYNFGLMKWIWNLPEIEAKIKITDNIVGLTKAKLESLEDGTLQILQIAACLGSTFDENTLQMVLSKVDRSKLLGGGDDGSCEGNELDWGELDTCVDEGFLEEFGSTSYRWKHDQLEAAAFSLIPTDSISEVLFSIGKIVATDTDSATLESMLFICVNLLNEGASSLPEGDSWRIKISELNRRAGKKSMVSSAFESANSYFRTAIELLPKENYWRDHYEHSLELFSSAAQTEFVLGNTERLDRYCEEVLSQKDRPLLDKLSTYKVMLESVAARANGGDAIELCLDVLQQLGCKLPRRRLLLHTIVGVTKVKASVRKETPEKIAALPEMKNKYHIWTMYFLDQLKVYCYTNNSPLLPLVILKGLRLTKKHGVCDYSPNVLATVGFILCSVNDLGAGSIYGKHSLSMLDSLPNRREIESRVSFLVYGFVLHWTRPIQPFLKDLVQAYENGMRCGDTENALWSIYVYLQFGQQVGLNLETMEENYRIYSKQMSDYKNDTILVETAIEHQSMLNLLGRSEDATVLTGEACDEAAMRQKCKETSNEHFLGLIDGVVIWSCCYLGEYEKAADLALRVGEDIVSQSPSSSTEITGRWTQAISCYAMARQTRKRKYLKHARKMAKKIKQWIVKGNPNIMHYGPLLDAEDAAYKGKKSLAMVHYQTAIALAGRGGFTHDQAVCTERMGKFYLDEMGDEAEGKYYINEAMKLFQDWGAAAKISRMRAEYPCWFALPTEISIPLLLETKQEALDEAIPVF</sequence>
<dbReference type="InterPro" id="IPR027417">
    <property type="entry name" value="P-loop_NTPase"/>
</dbReference>
<dbReference type="InterPro" id="IPR053159">
    <property type="entry name" value="Hybrid_Histidine_Kinase"/>
</dbReference>
<dbReference type="PANTHER" id="PTHR43642:SF1">
    <property type="entry name" value="HYBRID SIGNAL TRANSDUCTION HISTIDINE KINASE G"/>
    <property type="match status" value="1"/>
</dbReference>
<evidence type="ECO:0000313" key="4">
    <source>
        <dbReference type="Proteomes" id="UP001153069"/>
    </source>
</evidence>
<reference evidence="3" key="1">
    <citation type="submission" date="2020-06" db="EMBL/GenBank/DDBJ databases">
        <authorList>
            <consortium name="Plant Systems Biology data submission"/>
        </authorList>
    </citation>
    <scope>NUCLEOTIDE SEQUENCE</scope>
    <source>
        <strain evidence="3">D6</strain>
    </source>
</reference>
<dbReference type="InterPro" id="IPR041664">
    <property type="entry name" value="AAA_16"/>
</dbReference>
<accession>A0A9N8F0V5</accession>
<gene>
    <name evidence="3" type="ORF">SEMRO_2896_G339670.1</name>
</gene>
<dbReference type="EMBL" id="CAICTM010002894">
    <property type="protein sequence ID" value="CAB9530478.1"/>
    <property type="molecule type" value="Genomic_DNA"/>
</dbReference>
<feature type="compositionally biased region" description="Polar residues" evidence="1">
    <location>
        <begin position="1"/>
        <end position="17"/>
    </location>
</feature>
<name>A0A9N8F0V5_9STRA</name>